<accession>A0A8H7Q7G1</accession>
<dbReference type="AlphaFoldDB" id="A0A8H7Q7G1"/>
<feature type="transmembrane region" description="Helical" evidence="6">
    <location>
        <begin position="201"/>
        <end position="221"/>
    </location>
</feature>
<keyword evidence="4 6" id="KW-0472">Membrane</keyword>
<proteinExistence type="predicted"/>
<dbReference type="Pfam" id="PF05653">
    <property type="entry name" value="Mg_trans_NIPA"/>
    <property type="match status" value="1"/>
</dbReference>
<dbReference type="InterPro" id="IPR037185">
    <property type="entry name" value="EmrE-like"/>
</dbReference>
<keyword evidence="8" id="KW-1185">Reference proteome</keyword>
<evidence type="ECO:0000313" key="7">
    <source>
        <dbReference type="EMBL" id="KAG2187397.1"/>
    </source>
</evidence>
<comment type="caution">
    <text evidence="7">The sequence shown here is derived from an EMBL/GenBank/DDBJ whole genome shotgun (WGS) entry which is preliminary data.</text>
</comment>
<evidence type="ECO:0000256" key="1">
    <source>
        <dbReference type="ARBA" id="ARBA00004141"/>
    </source>
</evidence>
<dbReference type="SUPFAM" id="SSF103481">
    <property type="entry name" value="Multidrug resistance efflux transporter EmrE"/>
    <property type="match status" value="1"/>
</dbReference>
<feature type="region of interest" description="Disordered" evidence="5">
    <location>
        <begin position="423"/>
        <end position="453"/>
    </location>
</feature>
<comment type="subcellular location">
    <subcellularLocation>
        <location evidence="1">Membrane</location>
        <topology evidence="1">Multi-pass membrane protein</topology>
    </subcellularLocation>
</comment>
<evidence type="ECO:0000256" key="2">
    <source>
        <dbReference type="ARBA" id="ARBA00022692"/>
    </source>
</evidence>
<feature type="transmembrane region" description="Helical" evidence="6">
    <location>
        <begin position="328"/>
        <end position="346"/>
    </location>
</feature>
<evidence type="ECO:0000313" key="8">
    <source>
        <dbReference type="Proteomes" id="UP000612746"/>
    </source>
</evidence>
<evidence type="ECO:0000256" key="6">
    <source>
        <dbReference type="SAM" id="Phobius"/>
    </source>
</evidence>
<feature type="compositionally biased region" description="Basic and acidic residues" evidence="5">
    <location>
        <begin position="423"/>
        <end position="444"/>
    </location>
</feature>
<organism evidence="7 8">
    <name type="scientific">Umbelopsis vinacea</name>
    <dbReference type="NCBI Taxonomy" id="44442"/>
    <lineage>
        <taxon>Eukaryota</taxon>
        <taxon>Fungi</taxon>
        <taxon>Fungi incertae sedis</taxon>
        <taxon>Mucoromycota</taxon>
        <taxon>Mucoromycotina</taxon>
        <taxon>Umbelopsidomycetes</taxon>
        <taxon>Umbelopsidales</taxon>
        <taxon>Umbelopsidaceae</taxon>
        <taxon>Umbelopsis</taxon>
    </lineage>
</organism>
<feature type="region of interest" description="Disordered" evidence="5">
    <location>
        <begin position="571"/>
        <end position="590"/>
    </location>
</feature>
<dbReference type="PANTHER" id="PTHR12570">
    <property type="match status" value="1"/>
</dbReference>
<keyword evidence="3 6" id="KW-1133">Transmembrane helix</keyword>
<dbReference type="GO" id="GO:0016020">
    <property type="term" value="C:membrane"/>
    <property type="evidence" value="ECO:0007669"/>
    <property type="project" value="UniProtKB-SubCell"/>
</dbReference>
<reference evidence="7" key="1">
    <citation type="submission" date="2020-12" db="EMBL/GenBank/DDBJ databases">
        <title>Metabolic potential, ecology and presence of endohyphal bacteria is reflected in genomic diversity of Mucoromycotina.</title>
        <authorList>
            <person name="Muszewska A."/>
            <person name="Okrasinska A."/>
            <person name="Steczkiewicz K."/>
            <person name="Drgas O."/>
            <person name="Orlowska M."/>
            <person name="Perlinska-Lenart U."/>
            <person name="Aleksandrzak-Piekarczyk T."/>
            <person name="Szatraj K."/>
            <person name="Zielenkiewicz U."/>
            <person name="Pilsyk S."/>
            <person name="Malc E."/>
            <person name="Mieczkowski P."/>
            <person name="Kruszewska J.S."/>
            <person name="Biernat P."/>
            <person name="Pawlowska J."/>
        </authorList>
    </citation>
    <scope>NUCLEOTIDE SEQUENCE</scope>
    <source>
        <strain evidence="7">WA0000051536</strain>
    </source>
</reference>
<dbReference type="PANTHER" id="PTHR12570:SF65">
    <property type="entry name" value="MAGNESIUM TRANSPORTER NIPA9-RELATED"/>
    <property type="match status" value="1"/>
</dbReference>
<dbReference type="EMBL" id="JAEPRA010000003">
    <property type="protein sequence ID" value="KAG2187397.1"/>
    <property type="molecule type" value="Genomic_DNA"/>
</dbReference>
<feature type="compositionally biased region" description="Polar residues" evidence="5">
    <location>
        <begin position="571"/>
        <end position="580"/>
    </location>
</feature>
<evidence type="ECO:0000256" key="4">
    <source>
        <dbReference type="ARBA" id="ARBA00023136"/>
    </source>
</evidence>
<evidence type="ECO:0000256" key="3">
    <source>
        <dbReference type="ARBA" id="ARBA00022989"/>
    </source>
</evidence>
<name>A0A8H7Q7G1_9FUNG</name>
<feature type="transmembrane region" description="Helical" evidence="6">
    <location>
        <begin position="110"/>
        <end position="131"/>
    </location>
</feature>
<protein>
    <recommendedName>
        <fullName evidence="9">DUF803-domain-containing protein</fullName>
    </recommendedName>
</protein>
<keyword evidence="2 6" id="KW-0812">Transmembrane</keyword>
<feature type="transmembrane region" description="Helical" evidence="6">
    <location>
        <begin position="233"/>
        <end position="254"/>
    </location>
</feature>
<sequence>MDDNLEVNSWIGVVISIVGNVLISVALNVQKLAHNKIQNEYTAIALDGNDSVEDPSGQVFFPDDGYPTPRNSEDSLAQEGFQDPTQVIEAAMKASSSNRTQSNNYLHNPLWWLGIILMIFGELGNFIAYGFAPASTIAPLGTTTLISNVVMAPLILREKFRLQGLVGVLFAVFGASIVVFSSKSEEVALSPELIVEALTQIRAIVYFAISGAAIIALTILSPRYGAQSITIDLGLVAIYGGYTVLATKSISSLLSMSFTKMFTFSVSYLLVFVLVFTAIIQIKYLNRALQRFDSTEVIPTQFVLFTISAIIGSAVLYHDFDNLKPRQMLSFVVGCAIEFFGVLVITSSRQKRPESLSIQADSSLDSYLLNQDAAVRAFQTEISNPSDEIDPNKIYPMPSSPIHTSFPSFQPVLSRVAEDGFSERENGNDVYEAPEHATQPERQPEPSVSKTLQKSLSMPWHFDDWQAAFNQNIQGTSKRSNKAGQHKRRSSLFAGISLTSQLVERMNEDTITKSDQPIRLTNSTSTPNTSLHRRTGSQLVSMLNGLANLQSDSGRSHATSEDAVAINIPTLSSIARTGRSNKGDTTSDHP</sequence>
<dbReference type="Proteomes" id="UP000612746">
    <property type="component" value="Unassembled WGS sequence"/>
</dbReference>
<feature type="transmembrane region" description="Helical" evidence="6">
    <location>
        <begin position="7"/>
        <end position="29"/>
    </location>
</feature>
<dbReference type="InterPro" id="IPR008521">
    <property type="entry name" value="Mg_trans_NIPA"/>
</dbReference>
<gene>
    <name evidence="7" type="ORF">INT44_005085</name>
</gene>
<feature type="transmembrane region" description="Helical" evidence="6">
    <location>
        <begin position="162"/>
        <end position="181"/>
    </location>
</feature>
<dbReference type="GO" id="GO:0015095">
    <property type="term" value="F:magnesium ion transmembrane transporter activity"/>
    <property type="evidence" value="ECO:0007669"/>
    <property type="project" value="InterPro"/>
</dbReference>
<feature type="transmembrane region" description="Helical" evidence="6">
    <location>
        <begin position="297"/>
        <end position="316"/>
    </location>
</feature>
<evidence type="ECO:0008006" key="9">
    <source>
        <dbReference type="Google" id="ProtNLM"/>
    </source>
</evidence>
<dbReference type="OrthoDB" id="165382at2759"/>
<feature type="transmembrane region" description="Helical" evidence="6">
    <location>
        <begin position="266"/>
        <end position="285"/>
    </location>
</feature>
<feature type="compositionally biased region" description="Basic and acidic residues" evidence="5">
    <location>
        <begin position="581"/>
        <end position="590"/>
    </location>
</feature>
<evidence type="ECO:0000256" key="5">
    <source>
        <dbReference type="SAM" id="MobiDB-lite"/>
    </source>
</evidence>